<evidence type="ECO:0000256" key="1">
    <source>
        <dbReference type="SAM" id="MobiDB-lite"/>
    </source>
</evidence>
<evidence type="ECO:0000313" key="2">
    <source>
        <dbReference type="EMBL" id="CAF0909666.1"/>
    </source>
</evidence>
<dbReference type="EMBL" id="CAJNOJ010000200">
    <property type="protein sequence ID" value="CAF1280550.1"/>
    <property type="molecule type" value="Genomic_DNA"/>
</dbReference>
<feature type="region of interest" description="Disordered" evidence="1">
    <location>
        <begin position="1"/>
        <end position="37"/>
    </location>
</feature>
<feature type="region of interest" description="Disordered" evidence="1">
    <location>
        <begin position="63"/>
        <end position="129"/>
    </location>
</feature>
<evidence type="ECO:0000313" key="4">
    <source>
        <dbReference type="Proteomes" id="UP000663828"/>
    </source>
</evidence>
<feature type="compositionally biased region" description="Polar residues" evidence="1">
    <location>
        <begin position="1"/>
        <end position="15"/>
    </location>
</feature>
<dbReference type="Proteomes" id="UP000663852">
    <property type="component" value="Unassembled WGS sequence"/>
</dbReference>
<sequence>MYQFVQSQVAASNSGDRTKKQLEEIEENNESRQERELAKLYSSSKANAFLTYDKCMQRMKCPANRKEECSEECTAGNTEEEIEEHSELTKDERRSSMNRAPKRKYEPVKHSSKSKPTPVNDQSNAKTDL</sequence>
<accession>A0A814A6N0</accession>
<dbReference type="Proteomes" id="UP000663828">
    <property type="component" value="Unassembled WGS sequence"/>
</dbReference>
<comment type="caution">
    <text evidence="2">The sequence shown here is derived from an EMBL/GenBank/DDBJ whole genome shotgun (WGS) entry which is preliminary data.</text>
</comment>
<gene>
    <name evidence="3" type="ORF">EDS130_LOCUS29528</name>
    <name evidence="2" type="ORF">XAT740_LOCUS8466</name>
</gene>
<name>A0A814A6N0_ADIRI</name>
<feature type="compositionally biased region" description="Basic and acidic residues" evidence="1">
    <location>
        <begin position="16"/>
        <end position="37"/>
    </location>
</feature>
<organism evidence="2 4">
    <name type="scientific">Adineta ricciae</name>
    <name type="common">Rotifer</name>
    <dbReference type="NCBI Taxonomy" id="249248"/>
    <lineage>
        <taxon>Eukaryota</taxon>
        <taxon>Metazoa</taxon>
        <taxon>Spiralia</taxon>
        <taxon>Gnathifera</taxon>
        <taxon>Rotifera</taxon>
        <taxon>Eurotatoria</taxon>
        <taxon>Bdelloidea</taxon>
        <taxon>Adinetida</taxon>
        <taxon>Adinetidae</taxon>
        <taxon>Adineta</taxon>
    </lineage>
</organism>
<dbReference type="EMBL" id="CAJNOR010000422">
    <property type="protein sequence ID" value="CAF0909666.1"/>
    <property type="molecule type" value="Genomic_DNA"/>
</dbReference>
<reference evidence="2" key="1">
    <citation type="submission" date="2021-02" db="EMBL/GenBank/DDBJ databases">
        <authorList>
            <person name="Nowell W R."/>
        </authorList>
    </citation>
    <scope>NUCLEOTIDE SEQUENCE</scope>
</reference>
<evidence type="ECO:0000313" key="3">
    <source>
        <dbReference type="EMBL" id="CAF1280550.1"/>
    </source>
</evidence>
<protein>
    <submittedName>
        <fullName evidence="2">Uncharacterized protein</fullName>
    </submittedName>
</protein>
<dbReference type="OrthoDB" id="10020240at2759"/>
<dbReference type="AlphaFoldDB" id="A0A814A6N0"/>
<feature type="compositionally biased region" description="Polar residues" evidence="1">
    <location>
        <begin position="114"/>
        <end position="129"/>
    </location>
</feature>
<proteinExistence type="predicted"/>
<keyword evidence="4" id="KW-1185">Reference proteome</keyword>
<feature type="compositionally biased region" description="Basic and acidic residues" evidence="1">
    <location>
        <begin position="85"/>
        <end position="95"/>
    </location>
</feature>